<keyword evidence="4" id="KW-1185">Reference proteome</keyword>
<dbReference type="Pfam" id="PF14329">
    <property type="entry name" value="DUF4386"/>
    <property type="match status" value="1"/>
</dbReference>
<dbReference type="RefSeq" id="WP_304600037.1">
    <property type="nucleotide sequence ID" value="NZ_JAUQYP010000001.1"/>
</dbReference>
<comment type="caution">
    <text evidence="3">The sequence shown here is derived from an EMBL/GenBank/DDBJ whole genome shotgun (WGS) entry which is preliminary data.</text>
</comment>
<proteinExistence type="predicted"/>
<organism evidence="3 4">
    <name type="scientific">Actinotalea lenta</name>
    <dbReference type="NCBI Taxonomy" id="3064654"/>
    <lineage>
        <taxon>Bacteria</taxon>
        <taxon>Bacillati</taxon>
        <taxon>Actinomycetota</taxon>
        <taxon>Actinomycetes</taxon>
        <taxon>Micrococcales</taxon>
        <taxon>Cellulomonadaceae</taxon>
        <taxon>Actinotalea</taxon>
    </lineage>
</organism>
<feature type="transmembrane region" description="Helical" evidence="2">
    <location>
        <begin position="194"/>
        <end position="216"/>
    </location>
</feature>
<evidence type="ECO:0000313" key="3">
    <source>
        <dbReference type="EMBL" id="MDO8106365.1"/>
    </source>
</evidence>
<protein>
    <submittedName>
        <fullName evidence="3">DUF4386 domain-containing protein</fullName>
    </submittedName>
</protein>
<accession>A0ABT9D6A4</accession>
<evidence type="ECO:0000256" key="2">
    <source>
        <dbReference type="SAM" id="Phobius"/>
    </source>
</evidence>
<evidence type="ECO:0000256" key="1">
    <source>
        <dbReference type="SAM" id="MobiDB-lite"/>
    </source>
</evidence>
<dbReference type="Proteomes" id="UP001232536">
    <property type="component" value="Unassembled WGS sequence"/>
</dbReference>
<feature type="transmembrane region" description="Helical" evidence="2">
    <location>
        <begin position="120"/>
        <end position="145"/>
    </location>
</feature>
<sequence length="253" mass="26519">MSTTTESDTAVRFPQPAPPAAADRAAGVLPRRAARVAGVGYLVIYVLAVLANFGVRNRLVVDGDASATAANIAENLGLFRLGLVAFLAVFLVDLVIAWALHVALRRVHHDLSMLAAWSRLAYSVMLGAGLVFFAQVPVMLGGAYPDALGAATDAQVMLAVRSFDAAWLIGLAVFGLHLVLVAALLLRSGYAPRVLAALLALAGVAYLADTVAHLVLPDYGAVASVMLAVVALPSMVGEGWFGLWLLRTRRLPA</sequence>
<feature type="transmembrane region" description="Helical" evidence="2">
    <location>
        <begin position="78"/>
        <end position="100"/>
    </location>
</feature>
<feature type="region of interest" description="Disordered" evidence="1">
    <location>
        <begin position="1"/>
        <end position="20"/>
    </location>
</feature>
<evidence type="ECO:0000313" key="4">
    <source>
        <dbReference type="Proteomes" id="UP001232536"/>
    </source>
</evidence>
<feature type="transmembrane region" description="Helical" evidence="2">
    <location>
        <begin position="165"/>
        <end position="187"/>
    </location>
</feature>
<reference evidence="3 4" key="1">
    <citation type="submission" date="2023-07" db="EMBL/GenBank/DDBJ databases">
        <title>Description of novel actinomycetes strains, isolated from tidal flat sediment.</title>
        <authorList>
            <person name="Lu C."/>
        </authorList>
    </citation>
    <scope>NUCLEOTIDE SEQUENCE [LARGE SCALE GENOMIC DNA]</scope>
    <source>
        <strain evidence="3 4">SYSU T00b441</strain>
    </source>
</reference>
<feature type="transmembrane region" description="Helical" evidence="2">
    <location>
        <begin position="222"/>
        <end position="246"/>
    </location>
</feature>
<dbReference type="InterPro" id="IPR025495">
    <property type="entry name" value="DUF4386"/>
</dbReference>
<dbReference type="EMBL" id="JAUQYP010000001">
    <property type="protein sequence ID" value="MDO8106365.1"/>
    <property type="molecule type" value="Genomic_DNA"/>
</dbReference>
<feature type="transmembrane region" description="Helical" evidence="2">
    <location>
        <begin position="33"/>
        <end position="55"/>
    </location>
</feature>
<gene>
    <name evidence="3" type="ORF">Q6348_04045</name>
</gene>
<keyword evidence="2" id="KW-0812">Transmembrane</keyword>
<keyword evidence="2" id="KW-1133">Transmembrane helix</keyword>
<keyword evidence="2" id="KW-0472">Membrane</keyword>
<name>A0ABT9D6A4_9CELL</name>